<evidence type="ECO:0000313" key="5">
    <source>
        <dbReference type="Proteomes" id="UP000092695"/>
    </source>
</evidence>
<dbReference type="Proteomes" id="UP000092695">
    <property type="component" value="Chromosome"/>
</dbReference>
<dbReference type="Pfam" id="PF01476">
    <property type="entry name" value="LysM"/>
    <property type="match status" value="3"/>
</dbReference>
<dbReference type="STRING" id="1548547.BA177_06580"/>
<feature type="domain" description="LysM" evidence="3">
    <location>
        <begin position="479"/>
        <end position="523"/>
    </location>
</feature>
<dbReference type="InterPro" id="IPR018392">
    <property type="entry name" value="LysM"/>
</dbReference>
<dbReference type="RefSeq" id="WP_068614432.1">
    <property type="nucleotide sequence ID" value="NZ_CP016268.1"/>
</dbReference>
<protein>
    <recommendedName>
        <fullName evidence="3">LysM domain-containing protein</fullName>
    </recommendedName>
</protein>
<organism evidence="4 5">
    <name type="scientific">Woeseia oceani</name>
    <dbReference type="NCBI Taxonomy" id="1548547"/>
    <lineage>
        <taxon>Bacteria</taxon>
        <taxon>Pseudomonadati</taxon>
        <taxon>Pseudomonadota</taxon>
        <taxon>Gammaproteobacteria</taxon>
        <taxon>Woeseiales</taxon>
        <taxon>Woeseiaceae</taxon>
        <taxon>Woeseia</taxon>
    </lineage>
</organism>
<dbReference type="PANTHER" id="PTHR33734">
    <property type="entry name" value="LYSM DOMAIN-CONTAINING GPI-ANCHORED PROTEIN 2"/>
    <property type="match status" value="1"/>
</dbReference>
<proteinExistence type="inferred from homology"/>
<keyword evidence="2" id="KW-0732">Signal</keyword>
<gene>
    <name evidence="4" type="ORF">BA177_06580</name>
</gene>
<dbReference type="CDD" id="cd16894">
    <property type="entry name" value="MltD-like"/>
    <property type="match status" value="1"/>
</dbReference>
<dbReference type="InterPro" id="IPR023346">
    <property type="entry name" value="Lysozyme-like_dom_sf"/>
</dbReference>
<dbReference type="GO" id="GO:0000270">
    <property type="term" value="P:peptidoglycan metabolic process"/>
    <property type="evidence" value="ECO:0007669"/>
    <property type="project" value="InterPro"/>
</dbReference>
<dbReference type="GO" id="GO:0016020">
    <property type="term" value="C:membrane"/>
    <property type="evidence" value="ECO:0007669"/>
    <property type="project" value="InterPro"/>
</dbReference>
<dbReference type="CDD" id="cd00118">
    <property type="entry name" value="LysM"/>
    <property type="match status" value="3"/>
</dbReference>
<dbReference type="PANTHER" id="PTHR33734:SF22">
    <property type="entry name" value="MEMBRANE-BOUND LYTIC MUREIN TRANSGLYCOSYLASE D"/>
    <property type="match status" value="1"/>
</dbReference>
<accession>A0A193LEH6</accession>
<name>A0A193LEH6_9GAMM</name>
<dbReference type="Gene3D" id="3.10.350.10">
    <property type="entry name" value="LysM domain"/>
    <property type="match status" value="3"/>
</dbReference>
<dbReference type="KEGG" id="woc:BA177_06580"/>
<dbReference type="PROSITE" id="PS00922">
    <property type="entry name" value="TRANSGLYCOSYLASE"/>
    <property type="match status" value="1"/>
</dbReference>
<feature type="domain" description="LysM" evidence="3">
    <location>
        <begin position="413"/>
        <end position="457"/>
    </location>
</feature>
<dbReference type="GO" id="GO:0008933">
    <property type="term" value="F:peptidoglycan lytic transglycosylase activity"/>
    <property type="evidence" value="ECO:0007669"/>
    <property type="project" value="InterPro"/>
</dbReference>
<dbReference type="SMART" id="SM00257">
    <property type="entry name" value="LysM"/>
    <property type="match status" value="3"/>
</dbReference>
<comment type="similarity">
    <text evidence="1">Belongs to the transglycosylase Slt family.</text>
</comment>
<evidence type="ECO:0000256" key="1">
    <source>
        <dbReference type="ARBA" id="ARBA00007734"/>
    </source>
</evidence>
<evidence type="ECO:0000313" key="4">
    <source>
        <dbReference type="EMBL" id="ANO50912.1"/>
    </source>
</evidence>
<dbReference type="Pfam" id="PF01464">
    <property type="entry name" value="SLT"/>
    <property type="match status" value="1"/>
</dbReference>
<reference evidence="4 5" key="1">
    <citation type="submission" date="2016-06" db="EMBL/GenBank/DDBJ databases">
        <title>Complete genome sequence of a deep-branching marine Gamma Proteobacterium Woeseia oceani type strain XK5.</title>
        <authorList>
            <person name="Mu D."/>
            <person name="Du Z."/>
        </authorList>
    </citation>
    <scope>NUCLEOTIDE SEQUENCE [LARGE SCALE GENOMIC DNA]</scope>
    <source>
        <strain evidence="4 5">XK5</strain>
    </source>
</reference>
<dbReference type="InterPro" id="IPR008258">
    <property type="entry name" value="Transglycosylase_SLT_dom_1"/>
</dbReference>
<dbReference type="AlphaFoldDB" id="A0A193LEH6"/>
<dbReference type="EMBL" id="CP016268">
    <property type="protein sequence ID" value="ANO50912.1"/>
    <property type="molecule type" value="Genomic_DNA"/>
</dbReference>
<feature type="signal peptide" evidence="2">
    <location>
        <begin position="1"/>
        <end position="34"/>
    </location>
</feature>
<dbReference type="SUPFAM" id="SSF53955">
    <property type="entry name" value="Lysozyme-like"/>
    <property type="match status" value="1"/>
</dbReference>
<feature type="domain" description="LysM" evidence="3">
    <location>
        <begin position="339"/>
        <end position="382"/>
    </location>
</feature>
<dbReference type="InterPro" id="IPR036779">
    <property type="entry name" value="LysM_dom_sf"/>
</dbReference>
<evidence type="ECO:0000256" key="2">
    <source>
        <dbReference type="SAM" id="SignalP"/>
    </source>
</evidence>
<dbReference type="Gene3D" id="1.10.530.10">
    <property type="match status" value="1"/>
</dbReference>
<dbReference type="PROSITE" id="PS51782">
    <property type="entry name" value="LYSM"/>
    <property type="match status" value="3"/>
</dbReference>
<feature type="chain" id="PRO_5008260114" description="LysM domain-containing protein" evidence="2">
    <location>
        <begin position="35"/>
        <end position="532"/>
    </location>
</feature>
<dbReference type="SUPFAM" id="SSF54106">
    <property type="entry name" value="LysM domain"/>
    <property type="match status" value="3"/>
</dbReference>
<keyword evidence="5" id="KW-1185">Reference proteome</keyword>
<dbReference type="OrthoDB" id="9815002at2"/>
<dbReference type="InterPro" id="IPR000189">
    <property type="entry name" value="Transglyc_AS"/>
</dbReference>
<evidence type="ECO:0000259" key="3">
    <source>
        <dbReference type="PROSITE" id="PS51782"/>
    </source>
</evidence>
<sequence>MPNIMTTFQRHWRTLVLSCLAGPLAGATSLTLDADGLNGERQEPELQLELEGYQAANVTPAAVWNDLLEHLRQNFSIPPVMNSRVEAELNWFIRHPEYLTRVFTRAQRYLPYISREIDKRGLPSELALLPIVESAYDPFAYSHGRASGLWQIVPGTGRHFGIRQNWWYDGRRDVVDSTDGALKYLDHLHGLMDGDWLLAVASYNTGEGNILKAIKRNRAKSKPTDFWNLNVSRETSSYVPKLMALVEIVRDPGAYGLTLPTVVSDQQFVPVDIGGQLDLALAAELGGIDLDTLYSWNAGYNRWATDPAGPHRLLLPIDAAETFTNALAALPDDERVRWQRHKIGNGETLSGIAEKYHTTLASIREANNIRGNTIRAGQYLMIPVASKPLGSYNLSASERRAAKQEKPRAGNRIEHFVASGESFWSISRKYGVGMRNLASWNGMAPRDTLSIGQKLVVWTDKASAGTNAAPSNVSTTRKLNYTVRNGDSLYLIANRFRITVADLLRWNKIDKNKILRPGQRLTMYVDVRSQSS</sequence>